<dbReference type="OrthoDB" id="3017006at2759"/>
<evidence type="ECO:0000313" key="3">
    <source>
        <dbReference type="EMBL" id="KAF7342392.1"/>
    </source>
</evidence>
<evidence type="ECO:0000313" key="4">
    <source>
        <dbReference type="Proteomes" id="UP000620124"/>
    </source>
</evidence>
<dbReference type="Proteomes" id="UP000620124">
    <property type="component" value="Unassembled WGS sequence"/>
</dbReference>
<reference evidence="3" key="1">
    <citation type="submission" date="2020-05" db="EMBL/GenBank/DDBJ databases">
        <title>Mycena genomes resolve the evolution of fungal bioluminescence.</title>
        <authorList>
            <person name="Tsai I.J."/>
        </authorList>
    </citation>
    <scope>NUCLEOTIDE SEQUENCE</scope>
    <source>
        <strain evidence="3">CCC161011</strain>
    </source>
</reference>
<feature type="coiled-coil region" evidence="1">
    <location>
        <begin position="58"/>
        <end position="127"/>
    </location>
</feature>
<dbReference type="AlphaFoldDB" id="A0A8H6XJX0"/>
<comment type="caution">
    <text evidence="3">The sequence shown here is derived from an EMBL/GenBank/DDBJ whole genome shotgun (WGS) entry which is preliminary data.</text>
</comment>
<keyword evidence="4" id="KW-1185">Reference proteome</keyword>
<accession>A0A8H6XJX0</accession>
<evidence type="ECO:0000256" key="2">
    <source>
        <dbReference type="SAM" id="MobiDB-lite"/>
    </source>
</evidence>
<dbReference type="InterPro" id="IPR036618">
    <property type="entry name" value="PtsI_HPr-bd_sf"/>
</dbReference>
<feature type="compositionally biased region" description="Polar residues" evidence="2">
    <location>
        <begin position="239"/>
        <end position="253"/>
    </location>
</feature>
<protein>
    <submittedName>
        <fullName evidence="3">Uncharacterized protein</fullName>
    </submittedName>
</protein>
<keyword evidence="1" id="KW-0175">Coiled coil</keyword>
<evidence type="ECO:0000256" key="1">
    <source>
        <dbReference type="SAM" id="Coils"/>
    </source>
</evidence>
<dbReference type="GO" id="GO:0009401">
    <property type="term" value="P:phosphoenolpyruvate-dependent sugar phosphotransferase system"/>
    <property type="evidence" value="ECO:0007669"/>
    <property type="project" value="InterPro"/>
</dbReference>
<dbReference type="SUPFAM" id="SSF47831">
    <property type="entry name" value="Enzyme I of the PEP:sugar phosphotransferase system HPr-binding (sub)domain"/>
    <property type="match status" value="1"/>
</dbReference>
<feature type="region of interest" description="Disordered" evidence="2">
    <location>
        <begin position="239"/>
        <end position="333"/>
    </location>
</feature>
<proteinExistence type="predicted"/>
<dbReference type="EMBL" id="JACAZI010000017">
    <property type="protein sequence ID" value="KAF7342392.1"/>
    <property type="molecule type" value="Genomic_DNA"/>
</dbReference>
<gene>
    <name evidence="3" type="ORF">MVEN_01828200</name>
</gene>
<sequence>MSLESISAVKAEDQDSMDVKVAPETAEAQYATIARALAEAQQALSVARAVPQIPMIPVEAAEKQANELKAELVTLTESLEHERSRANDLQAAVDTAVKEKDLAAQARDAVEKRTSELKAEIVTLKETLSRERNCTFALQTAADKESASLVARIELLEASVVREQETRKQELQSFTKARQTLLNTLSTTRSTCVAENANTQRAILELHTAMGHRTTTMKNLDRMIQLLQPNASLAVVQTTTPVPTGSQPQTSDPRLQMRPNVSPVVAQPTTAVGSKLPPSDPTPAPITSSPRRPQGNPVPLKRARMEGDLSPTSTNEPDASVTKRPRTESNYGQIPKISAFEIGSVSTSPFTAPPPDISCKASASAFISSEWISRAASARSSF</sequence>
<organism evidence="3 4">
    <name type="scientific">Mycena venus</name>
    <dbReference type="NCBI Taxonomy" id="2733690"/>
    <lineage>
        <taxon>Eukaryota</taxon>
        <taxon>Fungi</taxon>
        <taxon>Dikarya</taxon>
        <taxon>Basidiomycota</taxon>
        <taxon>Agaricomycotina</taxon>
        <taxon>Agaricomycetes</taxon>
        <taxon>Agaricomycetidae</taxon>
        <taxon>Agaricales</taxon>
        <taxon>Marasmiineae</taxon>
        <taxon>Mycenaceae</taxon>
        <taxon>Mycena</taxon>
    </lineage>
</organism>
<name>A0A8H6XJX0_9AGAR</name>